<dbReference type="RefSeq" id="WP_212517354.1">
    <property type="nucleotide sequence ID" value="NZ_JAGSOH010000014.1"/>
</dbReference>
<gene>
    <name evidence="3" type="ORF">KDK95_07820</name>
</gene>
<dbReference type="EMBL" id="JAGSOH010000014">
    <property type="protein sequence ID" value="MBR7826204.1"/>
    <property type="molecule type" value="Genomic_DNA"/>
</dbReference>
<feature type="domain" description="DUF8185" evidence="2">
    <location>
        <begin position="104"/>
        <end position="212"/>
    </location>
</feature>
<name>A0A941EEA5_9ACTN</name>
<dbReference type="InterPro" id="IPR058323">
    <property type="entry name" value="DUF8010"/>
</dbReference>
<accession>A0A941EEA5</accession>
<proteinExistence type="predicted"/>
<dbReference type="Pfam" id="PF26572">
    <property type="entry name" value="DUF8185"/>
    <property type="match status" value="1"/>
</dbReference>
<evidence type="ECO:0000313" key="3">
    <source>
        <dbReference type="EMBL" id="MBR7826204.1"/>
    </source>
</evidence>
<keyword evidence="4" id="KW-1185">Reference proteome</keyword>
<dbReference type="InterPro" id="IPR058498">
    <property type="entry name" value="DUF8185"/>
</dbReference>
<evidence type="ECO:0000313" key="4">
    <source>
        <dbReference type="Proteomes" id="UP000676325"/>
    </source>
</evidence>
<organism evidence="3 4">
    <name type="scientific">Actinospica acidithermotolerans</name>
    <dbReference type="NCBI Taxonomy" id="2828514"/>
    <lineage>
        <taxon>Bacteria</taxon>
        <taxon>Bacillati</taxon>
        <taxon>Actinomycetota</taxon>
        <taxon>Actinomycetes</taxon>
        <taxon>Catenulisporales</taxon>
        <taxon>Actinospicaceae</taxon>
        <taxon>Actinospica</taxon>
    </lineage>
</organism>
<evidence type="ECO:0000259" key="1">
    <source>
        <dbReference type="Pfam" id="PF26035"/>
    </source>
</evidence>
<comment type="caution">
    <text evidence="3">The sequence shown here is derived from an EMBL/GenBank/DDBJ whole genome shotgun (WGS) entry which is preliminary data.</text>
</comment>
<protein>
    <submittedName>
        <fullName evidence="3">Uncharacterized protein</fullName>
    </submittedName>
</protein>
<dbReference type="Proteomes" id="UP000676325">
    <property type="component" value="Unassembled WGS sequence"/>
</dbReference>
<evidence type="ECO:0000259" key="2">
    <source>
        <dbReference type="Pfam" id="PF26572"/>
    </source>
</evidence>
<reference evidence="3" key="1">
    <citation type="submission" date="2021-04" db="EMBL/GenBank/DDBJ databases">
        <title>Genome based classification of Actinospica acidithermotolerans sp. nov., an actinobacterium isolated from an Indonesian hot spring.</title>
        <authorList>
            <person name="Kusuma A.B."/>
            <person name="Putra K.E."/>
            <person name="Nafisah S."/>
            <person name="Loh J."/>
            <person name="Nouioui I."/>
            <person name="Goodfellow M."/>
        </authorList>
    </citation>
    <scope>NUCLEOTIDE SEQUENCE</scope>
    <source>
        <strain evidence="3">MGRD01-02</strain>
    </source>
</reference>
<dbReference type="Pfam" id="PF26035">
    <property type="entry name" value="DUF8010"/>
    <property type="match status" value="1"/>
</dbReference>
<feature type="domain" description="DUF8010" evidence="1">
    <location>
        <begin position="3"/>
        <end position="101"/>
    </location>
</feature>
<dbReference type="AlphaFoldDB" id="A0A941EEA5"/>
<sequence length="213" mass="22468">MLIRFMGARDGAALGAYLERLLHFDKGAVVRCVGVGPAVAAYSGPPFGGRPVLAVRLSALQQGTEPFDVTVLAGKLLDGLSRDDTEILVPDTMVGGPAWAGLLPPRTGWTRVGMISVRELGRAAAQGNADFRFRALGLDRAGLDALGEEIWSRPVEAAADTDGAPLTLRTAHAAQALGFLGPDAEQTDELAALARIGRWLRVDAPYGTVLQRD</sequence>